<dbReference type="Pfam" id="PF03401">
    <property type="entry name" value="TctC"/>
    <property type="match status" value="1"/>
</dbReference>
<dbReference type="EMBL" id="VDUZ01000046">
    <property type="protein sequence ID" value="TXL71238.1"/>
    <property type="molecule type" value="Genomic_DNA"/>
</dbReference>
<evidence type="ECO:0000256" key="1">
    <source>
        <dbReference type="ARBA" id="ARBA00006987"/>
    </source>
</evidence>
<keyword evidence="4" id="KW-1185">Reference proteome</keyword>
<accession>A0A5C8PCC2</accession>
<dbReference type="AlphaFoldDB" id="A0A5C8PCC2"/>
<comment type="similarity">
    <text evidence="1">Belongs to the UPF0065 (bug) family.</text>
</comment>
<dbReference type="PANTHER" id="PTHR42928">
    <property type="entry name" value="TRICARBOXYLATE-BINDING PROTEIN"/>
    <property type="match status" value="1"/>
</dbReference>
<dbReference type="Proteomes" id="UP000321638">
    <property type="component" value="Unassembled WGS sequence"/>
</dbReference>
<evidence type="ECO:0000313" key="3">
    <source>
        <dbReference type="EMBL" id="TXL71238.1"/>
    </source>
</evidence>
<evidence type="ECO:0000256" key="2">
    <source>
        <dbReference type="SAM" id="SignalP"/>
    </source>
</evidence>
<dbReference type="Gene3D" id="3.40.190.10">
    <property type="entry name" value="Periplasmic binding protein-like II"/>
    <property type="match status" value="1"/>
</dbReference>
<dbReference type="SUPFAM" id="SSF53850">
    <property type="entry name" value="Periplasmic binding protein-like II"/>
    <property type="match status" value="1"/>
</dbReference>
<dbReference type="PIRSF" id="PIRSF017082">
    <property type="entry name" value="YflP"/>
    <property type="match status" value="1"/>
</dbReference>
<feature type="chain" id="PRO_5022953779" evidence="2">
    <location>
        <begin position="20"/>
        <end position="323"/>
    </location>
</feature>
<organism evidence="3 4">
    <name type="scientific">Vineibacter terrae</name>
    <dbReference type="NCBI Taxonomy" id="2586908"/>
    <lineage>
        <taxon>Bacteria</taxon>
        <taxon>Pseudomonadati</taxon>
        <taxon>Pseudomonadota</taxon>
        <taxon>Alphaproteobacteria</taxon>
        <taxon>Hyphomicrobiales</taxon>
        <taxon>Vineibacter</taxon>
    </lineage>
</organism>
<dbReference type="InterPro" id="IPR042100">
    <property type="entry name" value="Bug_dom1"/>
</dbReference>
<dbReference type="PANTHER" id="PTHR42928:SF5">
    <property type="entry name" value="BLR1237 PROTEIN"/>
    <property type="match status" value="1"/>
</dbReference>
<dbReference type="InterPro" id="IPR005064">
    <property type="entry name" value="BUG"/>
</dbReference>
<name>A0A5C8PCC2_9HYPH</name>
<protein>
    <submittedName>
        <fullName evidence="3">Tripartite tricarboxylate transporter substrate binding protein</fullName>
    </submittedName>
</protein>
<feature type="signal peptide" evidence="2">
    <location>
        <begin position="1"/>
        <end position="19"/>
    </location>
</feature>
<dbReference type="CDD" id="cd07012">
    <property type="entry name" value="PBP2_Bug_TTT"/>
    <property type="match status" value="1"/>
</dbReference>
<keyword evidence="2" id="KW-0732">Signal</keyword>
<dbReference type="RefSeq" id="WP_147850860.1">
    <property type="nucleotide sequence ID" value="NZ_VDUZ01000046.1"/>
</dbReference>
<comment type="caution">
    <text evidence="3">The sequence shown here is derived from an EMBL/GenBank/DDBJ whole genome shotgun (WGS) entry which is preliminary data.</text>
</comment>
<proteinExistence type="inferred from homology"/>
<gene>
    <name evidence="3" type="ORF">FHP25_30910</name>
</gene>
<dbReference type="Gene3D" id="3.40.190.150">
    <property type="entry name" value="Bordetella uptake gene, domain 1"/>
    <property type="match status" value="1"/>
</dbReference>
<reference evidence="3 4" key="1">
    <citation type="submission" date="2019-06" db="EMBL/GenBank/DDBJ databases">
        <title>New taxonomy in bacterial strain CC-CFT640, isolated from vineyard.</title>
        <authorList>
            <person name="Lin S.-Y."/>
            <person name="Tsai C.-F."/>
            <person name="Young C.-C."/>
        </authorList>
    </citation>
    <scope>NUCLEOTIDE SEQUENCE [LARGE SCALE GENOMIC DNA]</scope>
    <source>
        <strain evidence="3 4">CC-CFT640</strain>
    </source>
</reference>
<evidence type="ECO:0000313" key="4">
    <source>
        <dbReference type="Proteomes" id="UP000321638"/>
    </source>
</evidence>
<dbReference type="OrthoDB" id="8970543at2"/>
<sequence>MYRRTMLRAGGALAAAAYAAPALSQSGKWPSREITLINPNAPGASTDLTARIVAQALEKRLNATVIVKNVVGGAGALGPSTLAAATPDGHTMGLVAISSHITVPNMMDVKYDPWKAFDVLGQVASLRYGIGVRTESPIKSIEELIAQGKQKLLTYSSNNVTNVVAMFQLAKLSGAKFRWVVFQGGVESVTAAIGGHVDAVIQTVAEMKPQIEAGKLRFLASAATERWPDYPDVKTLRELGFDAVTNGPFGYAFPAGVDPAIKQRMESALADVMADKAVQTQISNLGIVPTYRNGADYAAFLKQIEGELVPILRETGMSKKKAA</sequence>